<dbReference type="Proteomes" id="UP000828390">
    <property type="component" value="Unassembled WGS sequence"/>
</dbReference>
<protein>
    <submittedName>
        <fullName evidence="2">Uncharacterized protein</fullName>
    </submittedName>
</protein>
<accession>A0A9D4RFV7</accession>
<keyword evidence="3" id="KW-1185">Reference proteome</keyword>
<reference evidence="2" key="1">
    <citation type="journal article" date="2019" name="bioRxiv">
        <title>The Genome of the Zebra Mussel, Dreissena polymorpha: A Resource for Invasive Species Research.</title>
        <authorList>
            <person name="McCartney M.A."/>
            <person name="Auch B."/>
            <person name="Kono T."/>
            <person name="Mallez S."/>
            <person name="Zhang Y."/>
            <person name="Obille A."/>
            <person name="Becker A."/>
            <person name="Abrahante J.E."/>
            <person name="Garbe J."/>
            <person name="Badalamenti J.P."/>
            <person name="Herman A."/>
            <person name="Mangelson H."/>
            <person name="Liachko I."/>
            <person name="Sullivan S."/>
            <person name="Sone E.D."/>
            <person name="Koren S."/>
            <person name="Silverstein K.A.T."/>
            <person name="Beckman K.B."/>
            <person name="Gohl D.M."/>
        </authorList>
    </citation>
    <scope>NUCLEOTIDE SEQUENCE</scope>
    <source>
        <strain evidence="2">Duluth1</strain>
        <tissue evidence="2">Whole animal</tissue>
    </source>
</reference>
<name>A0A9D4RFV7_DREPO</name>
<feature type="compositionally biased region" description="Polar residues" evidence="1">
    <location>
        <begin position="254"/>
        <end position="266"/>
    </location>
</feature>
<organism evidence="2 3">
    <name type="scientific">Dreissena polymorpha</name>
    <name type="common">Zebra mussel</name>
    <name type="synonym">Mytilus polymorpha</name>
    <dbReference type="NCBI Taxonomy" id="45954"/>
    <lineage>
        <taxon>Eukaryota</taxon>
        <taxon>Metazoa</taxon>
        <taxon>Spiralia</taxon>
        <taxon>Lophotrochozoa</taxon>
        <taxon>Mollusca</taxon>
        <taxon>Bivalvia</taxon>
        <taxon>Autobranchia</taxon>
        <taxon>Heteroconchia</taxon>
        <taxon>Euheterodonta</taxon>
        <taxon>Imparidentia</taxon>
        <taxon>Neoheterodontei</taxon>
        <taxon>Myida</taxon>
        <taxon>Dreissenoidea</taxon>
        <taxon>Dreissenidae</taxon>
        <taxon>Dreissena</taxon>
    </lineage>
</organism>
<dbReference type="AlphaFoldDB" id="A0A9D4RFV7"/>
<feature type="region of interest" description="Disordered" evidence="1">
    <location>
        <begin position="238"/>
        <end position="266"/>
    </location>
</feature>
<proteinExistence type="predicted"/>
<evidence type="ECO:0000313" key="3">
    <source>
        <dbReference type="Proteomes" id="UP000828390"/>
    </source>
</evidence>
<comment type="caution">
    <text evidence="2">The sequence shown here is derived from an EMBL/GenBank/DDBJ whole genome shotgun (WGS) entry which is preliminary data.</text>
</comment>
<evidence type="ECO:0000256" key="1">
    <source>
        <dbReference type="SAM" id="MobiDB-lite"/>
    </source>
</evidence>
<evidence type="ECO:0000313" key="2">
    <source>
        <dbReference type="EMBL" id="KAH3866986.1"/>
    </source>
</evidence>
<dbReference type="EMBL" id="JAIWYP010000002">
    <property type="protein sequence ID" value="KAH3866986.1"/>
    <property type="molecule type" value="Genomic_DNA"/>
</dbReference>
<sequence length="266" mass="28825">MHRSKNRSPSLHFRVNFDPPQALREIYGVGFKLARVIVQLRESVGNLDIRTLEVVIRRPLSNSEIDFMDFSENPRLVDEALAKASEGEYVYVSTPYLTQDREAVERVKAELAAQISNLEADITARLVELQVRWPEEVTRDIGVCTDDSTKGSNGKTGGVGAAVPLALPTVQEVVRDIDVFADESTEGGNGETGGVGNAVPLALPTVQEVVRDIGVCTDDGTEGGTQNRGYISQRQVGYPKGAVGGGPRGHRNLRASSCSSTSWRDT</sequence>
<gene>
    <name evidence="2" type="ORF">DPMN_030110</name>
</gene>
<reference evidence="2" key="2">
    <citation type="submission" date="2020-11" db="EMBL/GenBank/DDBJ databases">
        <authorList>
            <person name="McCartney M.A."/>
            <person name="Auch B."/>
            <person name="Kono T."/>
            <person name="Mallez S."/>
            <person name="Becker A."/>
            <person name="Gohl D.M."/>
            <person name="Silverstein K.A.T."/>
            <person name="Koren S."/>
            <person name="Bechman K.B."/>
            <person name="Herman A."/>
            <person name="Abrahante J.E."/>
            <person name="Garbe J."/>
        </authorList>
    </citation>
    <scope>NUCLEOTIDE SEQUENCE</scope>
    <source>
        <strain evidence="2">Duluth1</strain>
        <tissue evidence="2">Whole animal</tissue>
    </source>
</reference>